<dbReference type="Gene3D" id="1.25.40.10">
    <property type="entry name" value="Tetratricopeptide repeat domain"/>
    <property type="match status" value="1"/>
</dbReference>
<evidence type="ECO:0000313" key="2">
    <source>
        <dbReference type="EMBL" id="MFL0250352.1"/>
    </source>
</evidence>
<dbReference type="SUPFAM" id="SSF48452">
    <property type="entry name" value="TPR-like"/>
    <property type="match status" value="2"/>
</dbReference>
<dbReference type="SMART" id="SM00028">
    <property type="entry name" value="TPR"/>
    <property type="match status" value="3"/>
</dbReference>
<dbReference type="CDD" id="cd00093">
    <property type="entry name" value="HTH_XRE"/>
    <property type="match status" value="1"/>
</dbReference>
<name>A0ABW8TDR8_9CLOT</name>
<gene>
    <name evidence="2" type="ORF">ACJDT4_07935</name>
</gene>
<sequence length="418" mass="50119">MEILSVGEKIKRARIYKRLTLKDICNEKISVSKMSCIENGKIAPDDYILEFISKKLDVSLEYLKYDTKNQFIDNLKKFNEIDDSKKEEYLKYNMYYAKQYNYYEIAFEFVHILFNYYLDNNNISLTRELSSEYYDICRKSQKITDNITYYMDMGRYLFFSSEYSQSANYYRIIIDYIEQNKIKKNNIKIKAFYYEAQSYIMMGDYSKAYKIACKLTGYLSEVSDDLVKAKIYNILLFLSVKMDDINFFKYEREGEKYFETNSKVKAQFMYNHGLRLLREDKIDKAKELICGSMKLFPNEGNKKYSYFITDLINDLINSKDVTKYEDLCDEILNYSININNYLIIENAYYLKAKIFDKIGNKISFEMCMSLSLDFLLKLNNNERLYNRYLEMGKMYADLNNIHESIKYFNLAIKLRKKI</sequence>
<dbReference type="PROSITE" id="PS50943">
    <property type="entry name" value="HTH_CROC1"/>
    <property type="match status" value="1"/>
</dbReference>
<dbReference type="RefSeq" id="WP_406787023.1">
    <property type="nucleotide sequence ID" value="NZ_JBJIAA010000006.1"/>
</dbReference>
<dbReference type="Gene3D" id="1.10.260.40">
    <property type="entry name" value="lambda repressor-like DNA-binding domains"/>
    <property type="match status" value="1"/>
</dbReference>
<feature type="domain" description="HTH cro/C1-type" evidence="1">
    <location>
        <begin position="10"/>
        <end position="63"/>
    </location>
</feature>
<dbReference type="InterPro" id="IPR011990">
    <property type="entry name" value="TPR-like_helical_dom_sf"/>
</dbReference>
<evidence type="ECO:0000259" key="1">
    <source>
        <dbReference type="PROSITE" id="PS50943"/>
    </source>
</evidence>
<dbReference type="InterPro" id="IPR001387">
    <property type="entry name" value="Cro/C1-type_HTH"/>
</dbReference>
<reference evidence="2 3" key="1">
    <citation type="submission" date="2024-11" db="EMBL/GenBank/DDBJ databases">
        <authorList>
            <person name="Heng Y.C."/>
            <person name="Lim A.C.H."/>
            <person name="Lee J.K.Y."/>
            <person name="Kittelmann S."/>
        </authorList>
    </citation>
    <scope>NUCLEOTIDE SEQUENCE [LARGE SCALE GENOMIC DNA]</scope>
    <source>
        <strain evidence="2 3">WILCCON 0114</strain>
    </source>
</reference>
<accession>A0ABW8TDR8</accession>
<protein>
    <submittedName>
        <fullName evidence="2">Helix-turn-helix domain-containing protein</fullName>
    </submittedName>
</protein>
<evidence type="ECO:0000313" key="3">
    <source>
        <dbReference type="Proteomes" id="UP001623592"/>
    </source>
</evidence>
<dbReference type="SUPFAM" id="SSF47413">
    <property type="entry name" value="lambda repressor-like DNA-binding domains"/>
    <property type="match status" value="1"/>
</dbReference>
<comment type="caution">
    <text evidence="2">The sequence shown here is derived from an EMBL/GenBank/DDBJ whole genome shotgun (WGS) entry which is preliminary data.</text>
</comment>
<keyword evidence="3" id="KW-1185">Reference proteome</keyword>
<proteinExistence type="predicted"/>
<dbReference type="InterPro" id="IPR010982">
    <property type="entry name" value="Lambda_DNA-bd_dom_sf"/>
</dbReference>
<organism evidence="2 3">
    <name type="scientific">Clostridium neuense</name>
    <dbReference type="NCBI Taxonomy" id="1728934"/>
    <lineage>
        <taxon>Bacteria</taxon>
        <taxon>Bacillati</taxon>
        <taxon>Bacillota</taxon>
        <taxon>Clostridia</taxon>
        <taxon>Eubacteriales</taxon>
        <taxon>Clostridiaceae</taxon>
        <taxon>Clostridium</taxon>
    </lineage>
</organism>
<dbReference type="EMBL" id="JBJIAA010000006">
    <property type="protein sequence ID" value="MFL0250352.1"/>
    <property type="molecule type" value="Genomic_DNA"/>
</dbReference>
<dbReference type="PROSITE" id="PS50293">
    <property type="entry name" value="TPR_REGION"/>
    <property type="match status" value="1"/>
</dbReference>
<dbReference type="InterPro" id="IPR019734">
    <property type="entry name" value="TPR_rpt"/>
</dbReference>
<dbReference type="Proteomes" id="UP001623592">
    <property type="component" value="Unassembled WGS sequence"/>
</dbReference>